<dbReference type="EMBL" id="CAADJD010000020">
    <property type="protein sequence ID" value="VFS67570.1"/>
    <property type="molecule type" value="Genomic_DNA"/>
</dbReference>
<dbReference type="AlphaFoldDB" id="A0A485B3K7"/>
<reference evidence="2 3" key="1">
    <citation type="submission" date="2019-03" db="EMBL/GenBank/DDBJ databases">
        <authorList>
            <consortium name="Pathogen Informatics"/>
        </authorList>
    </citation>
    <scope>NUCLEOTIDE SEQUENCE [LARGE SCALE GENOMIC DNA]</scope>
    <source>
        <strain evidence="2 3">NCTC12993</strain>
    </source>
</reference>
<sequence>MWAEGKLVADREKRRVDELIDSKIKQAKAQVKVEGSLEASDRQRIAAIRGNRAKAKGEERKRAEPVTTSEPSTVPATVIPLSPGTDDYKYPDYIDELFKDD</sequence>
<gene>
    <name evidence="2" type="ORF">NCTC12993_03744</name>
</gene>
<keyword evidence="3" id="KW-1185">Reference proteome</keyword>
<accession>A0A485B3K7</accession>
<name>A0A485B3K7_KLUCR</name>
<feature type="region of interest" description="Disordered" evidence="1">
    <location>
        <begin position="50"/>
        <end position="82"/>
    </location>
</feature>
<dbReference type="Proteomes" id="UP000401081">
    <property type="component" value="Unassembled WGS sequence"/>
</dbReference>
<feature type="compositionally biased region" description="Polar residues" evidence="1">
    <location>
        <begin position="66"/>
        <end position="75"/>
    </location>
</feature>
<organism evidence="2 3">
    <name type="scientific">Kluyvera cryocrescens</name>
    <name type="common">Kluyvera citrophila</name>
    <dbReference type="NCBI Taxonomy" id="580"/>
    <lineage>
        <taxon>Bacteria</taxon>
        <taxon>Pseudomonadati</taxon>
        <taxon>Pseudomonadota</taxon>
        <taxon>Gammaproteobacteria</taxon>
        <taxon>Enterobacterales</taxon>
        <taxon>Enterobacteriaceae</taxon>
        <taxon>Kluyvera</taxon>
    </lineage>
</organism>
<evidence type="ECO:0000313" key="3">
    <source>
        <dbReference type="Proteomes" id="UP000401081"/>
    </source>
</evidence>
<evidence type="ECO:0000256" key="1">
    <source>
        <dbReference type="SAM" id="MobiDB-lite"/>
    </source>
</evidence>
<evidence type="ECO:0000313" key="2">
    <source>
        <dbReference type="EMBL" id="VFS67570.1"/>
    </source>
</evidence>
<proteinExistence type="predicted"/>
<protein>
    <submittedName>
        <fullName evidence="2">Uncharacterized protein</fullName>
    </submittedName>
</protein>
<feature type="compositionally biased region" description="Basic and acidic residues" evidence="1">
    <location>
        <begin position="55"/>
        <end position="64"/>
    </location>
</feature>